<keyword evidence="5" id="KW-1185">Reference proteome</keyword>
<dbReference type="PROSITE" id="PS50194">
    <property type="entry name" value="FILAMIN_REPEAT"/>
    <property type="match status" value="1"/>
</dbReference>
<organism evidence="4 5">
    <name type="scientific">Cervus elaphus hippelaphus</name>
    <name type="common">European red deer</name>
    <dbReference type="NCBI Taxonomy" id="46360"/>
    <lineage>
        <taxon>Eukaryota</taxon>
        <taxon>Metazoa</taxon>
        <taxon>Chordata</taxon>
        <taxon>Craniata</taxon>
        <taxon>Vertebrata</taxon>
        <taxon>Euteleostomi</taxon>
        <taxon>Mammalia</taxon>
        <taxon>Eutheria</taxon>
        <taxon>Laurasiatheria</taxon>
        <taxon>Artiodactyla</taxon>
        <taxon>Ruminantia</taxon>
        <taxon>Pecora</taxon>
        <taxon>Cervidae</taxon>
        <taxon>Cervinae</taxon>
        <taxon>Cervus</taxon>
    </lineage>
</organism>
<dbReference type="InterPro" id="IPR014756">
    <property type="entry name" value="Ig_E-set"/>
</dbReference>
<reference evidence="4 5" key="1">
    <citation type="journal article" date="2018" name="Mol. Genet. Genomics">
        <title>The red deer Cervus elaphus genome CerEla1.0: sequencing, annotating, genes, and chromosomes.</title>
        <authorList>
            <person name="Bana N.A."/>
            <person name="Nyiri A."/>
            <person name="Nagy J."/>
            <person name="Frank K."/>
            <person name="Nagy T."/>
            <person name="Steger V."/>
            <person name="Schiller M."/>
            <person name="Lakatos P."/>
            <person name="Sugar L."/>
            <person name="Horn P."/>
            <person name="Barta E."/>
            <person name="Orosz L."/>
        </authorList>
    </citation>
    <scope>NUCLEOTIDE SEQUENCE [LARGE SCALE GENOMIC DNA]</scope>
    <source>
        <strain evidence="4">Hungarian</strain>
    </source>
</reference>
<dbReference type="Gene3D" id="2.60.40.10">
    <property type="entry name" value="Immunoglobulins"/>
    <property type="match status" value="1"/>
</dbReference>
<feature type="repeat" description="Filamin" evidence="2">
    <location>
        <begin position="37"/>
        <end position="69"/>
    </location>
</feature>
<dbReference type="InterPro" id="IPR044801">
    <property type="entry name" value="Filamin"/>
</dbReference>
<dbReference type="SUPFAM" id="SSF81296">
    <property type="entry name" value="E set domains"/>
    <property type="match status" value="1"/>
</dbReference>
<dbReference type="OrthoDB" id="5334309at2759"/>
<dbReference type="AlphaFoldDB" id="A0A212CA02"/>
<feature type="region of interest" description="Disordered" evidence="3">
    <location>
        <begin position="110"/>
        <end position="140"/>
    </location>
</feature>
<dbReference type="PANTHER" id="PTHR38537">
    <property type="entry name" value="JITTERBUG, ISOFORM N"/>
    <property type="match status" value="1"/>
</dbReference>
<dbReference type="PANTHER" id="PTHR38537:SF7">
    <property type="entry name" value="FILAMIN-B"/>
    <property type="match status" value="1"/>
</dbReference>
<evidence type="ECO:0000256" key="3">
    <source>
        <dbReference type="SAM" id="MobiDB-lite"/>
    </source>
</evidence>
<evidence type="ECO:0000313" key="4">
    <source>
        <dbReference type="EMBL" id="OWK02818.1"/>
    </source>
</evidence>
<comment type="caution">
    <text evidence="4">The sequence shown here is derived from an EMBL/GenBank/DDBJ whole genome shotgun (WGS) entry which is preliminary data.</text>
</comment>
<dbReference type="InterPro" id="IPR017868">
    <property type="entry name" value="Filamin/ABP280_repeat-like"/>
</dbReference>
<proteinExistence type="predicted"/>
<accession>A0A212CA02</accession>
<dbReference type="GO" id="GO:0030036">
    <property type="term" value="P:actin cytoskeleton organization"/>
    <property type="evidence" value="ECO:0007669"/>
    <property type="project" value="InterPro"/>
</dbReference>
<name>A0A212CA02_CEREH</name>
<keyword evidence="1" id="KW-0677">Repeat</keyword>
<dbReference type="EMBL" id="MKHE01000024">
    <property type="protein sequence ID" value="OWK02818.1"/>
    <property type="molecule type" value="Genomic_DNA"/>
</dbReference>
<evidence type="ECO:0000256" key="2">
    <source>
        <dbReference type="PROSITE-ProRule" id="PRU00087"/>
    </source>
</evidence>
<evidence type="ECO:0000313" key="5">
    <source>
        <dbReference type="Proteomes" id="UP000242450"/>
    </source>
</evidence>
<dbReference type="Pfam" id="PF00630">
    <property type="entry name" value="Filamin"/>
    <property type="match status" value="1"/>
</dbReference>
<gene>
    <name evidence="4" type="ORF">Celaphus_00010415</name>
</gene>
<dbReference type="GO" id="GO:0051015">
    <property type="term" value="F:actin filament binding"/>
    <property type="evidence" value="ECO:0007669"/>
    <property type="project" value="InterPro"/>
</dbReference>
<dbReference type="Proteomes" id="UP000242450">
    <property type="component" value="Chromosome 24"/>
</dbReference>
<evidence type="ECO:0000256" key="1">
    <source>
        <dbReference type="ARBA" id="ARBA00022737"/>
    </source>
</evidence>
<protein>
    <submittedName>
        <fullName evidence="4">FLNB</fullName>
    </submittedName>
</protein>
<sequence>MPIGPSGWPPVPCPHPSGLCPRAPFYSLPLLILPDKYAVRFIPHENGVHTIDVKFNGSHVVGSPFKVRVGEPGQAGNPALVSAYGAGLEGGSTGNTLPLLLVCNEPTPGKSRWGSASPGKPAVRSPQGNCSHLSPFARSF</sequence>
<dbReference type="InterPro" id="IPR013783">
    <property type="entry name" value="Ig-like_fold"/>
</dbReference>